<name>D9PNJ9_9ZZZZ</name>
<dbReference type="SUPFAM" id="SSF88659">
    <property type="entry name" value="Sigma3 and sigma4 domains of RNA polymerase sigma factors"/>
    <property type="match status" value="1"/>
</dbReference>
<dbReference type="InterPro" id="IPR013324">
    <property type="entry name" value="RNA_pol_sigma_r3/r4-like"/>
</dbReference>
<proteinExistence type="predicted"/>
<accession>D9PNJ9</accession>
<reference evidence="1" key="2">
    <citation type="journal article" date="2011" name="Microb. Ecol.">
        <title>Taxonomic and Functional Metagenomic Profiling of the Microbial Community in the Anoxic Sediment of a Sub-saline Shallow Lake (Laguna de Carrizo, Central Spain).</title>
        <authorList>
            <person name="Ferrer M."/>
            <person name="Guazzaroni M.E."/>
            <person name="Richter M."/>
            <person name="Garcia-Salamanca A."/>
            <person name="Yarza P."/>
            <person name="Suarez-Suarez A."/>
            <person name="Solano J."/>
            <person name="Alcaide M."/>
            <person name="van Dillewijn P."/>
            <person name="Molina-Henares M.A."/>
            <person name="Lopez-Cortes N."/>
            <person name="Al-Ramahi Y."/>
            <person name="Guerrero C."/>
            <person name="Acosta A."/>
            <person name="de Eugenio L.I."/>
            <person name="Martinez V."/>
            <person name="Marques S."/>
            <person name="Rojo F."/>
            <person name="Santero E."/>
            <person name="Genilloud O."/>
            <person name="Perez-Perez J."/>
            <person name="Rossello-Mora R."/>
            <person name="Ramos J.L."/>
        </authorList>
    </citation>
    <scope>NUCLEOTIDE SEQUENCE</scope>
</reference>
<evidence type="ECO:0000313" key="1">
    <source>
        <dbReference type="EMBL" id="EFK94865.1"/>
    </source>
</evidence>
<dbReference type="AlphaFoldDB" id="D9PNJ9"/>
<comment type="caution">
    <text evidence="1">The sequence shown here is derived from an EMBL/GenBank/DDBJ whole genome shotgun (WGS) entry which is preliminary data.</text>
</comment>
<reference evidence="1" key="1">
    <citation type="submission" date="2010-07" db="EMBL/GenBank/DDBJ databases">
        <authorList>
            <consortium name="CONSOLIDER consortium CSD2007-00005"/>
            <person name="Guazzaroni M.-E."/>
            <person name="Richter M."/>
            <person name="Garcia-Salamanca A."/>
            <person name="Yarza P."/>
            <person name="Ferrer M."/>
        </authorList>
    </citation>
    <scope>NUCLEOTIDE SEQUENCE</scope>
</reference>
<organism evidence="1">
    <name type="scientific">sediment metagenome</name>
    <dbReference type="NCBI Taxonomy" id="749907"/>
    <lineage>
        <taxon>unclassified sequences</taxon>
        <taxon>metagenomes</taxon>
        <taxon>ecological metagenomes</taxon>
    </lineage>
</organism>
<dbReference type="EMBL" id="ADZX01000971">
    <property type="protein sequence ID" value="EFK94865.1"/>
    <property type="molecule type" value="Genomic_DNA"/>
</dbReference>
<gene>
    <name evidence="1" type="ORF">LDC_3132</name>
</gene>
<protein>
    <submittedName>
        <fullName evidence="1">Uncharacterized protein</fullName>
    </submittedName>
</protein>
<sequence length="329" mass="38720">MVYNNRYHDKWHPEELTMLKDDNQLRTDKGHHDYSDGRVRVDPDEFQERCWEKLEKDGLIRTMRDKNFSEDQELFKFLYVSFNHLLEEMINNLFPGLQTRKKQISLILKHHCDVVEYKGKSCWKLRKLNCGLKQPSSFDKLLEVARNNRIPQLRYSKKRDNERGPGIPKKEMESFLLTILEQVGGICFRDDLIEIIKTIYNIQQVRRIELPNTSFDGKKLEACQDAWISVLESNQERMLLGQEHIVMAGELYKSMDPRMRRIFYMLHVQGLSSTDIAQKLSLANSTITKIVKDIGLLFIKYFSRDSDQNEILAVTQIVAHLVLRNEGNP</sequence>